<dbReference type="RefSeq" id="XP_003140373.1">
    <property type="nucleotide sequence ID" value="XM_003140325.1"/>
</dbReference>
<gene>
    <name evidence="1" type="ORF">LOAG_04788</name>
</gene>
<dbReference type="GeneID" id="9942196"/>
<dbReference type="KEGG" id="loa:LOAG_04788"/>
<proteinExistence type="predicted"/>
<evidence type="ECO:0000313" key="1">
    <source>
        <dbReference type="EMBL" id="EFO23693.1"/>
    </source>
</evidence>
<organism evidence="1">
    <name type="scientific">Loa loa</name>
    <name type="common">Eye worm</name>
    <name type="synonym">Filaria loa</name>
    <dbReference type="NCBI Taxonomy" id="7209"/>
    <lineage>
        <taxon>Eukaryota</taxon>
        <taxon>Metazoa</taxon>
        <taxon>Ecdysozoa</taxon>
        <taxon>Nematoda</taxon>
        <taxon>Chromadorea</taxon>
        <taxon>Rhabditida</taxon>
        <taxon>Spirurina</taxon>
        <taxon>Spiruromorpha</taxon>
        <taxon>Filarioidea</taxon>
        <taxon>Onchocercidae</taxon>
        <taxon>Loa</taxon>
    </lineage>
</organism>
<sequence>MTYNSRQGQVAVQKDDYSVRRFCFIAFHLSIPDGNKVRQQSADGKQARRVLLVSCLLSFSATSDVWLAHTLLPVIIDTIVTIKTSSLESDGLQTGSSSPSLPSE</sequence>
<dbReference type="CTD" id="9942196"/>
<accession>A0A1S0U1W8</accession>
<dbReference type="AlphaFoldDB" id="A0A1S0U1W8"/>
<dbReference type="EMBL" id="JH712243">
    <property type="protein sequence ID" value="EFO23693.1"/>
    <property type="molecule type" value="Genomic_DNA"/>
</dbReference>
<reference evidence="1" key="1">
    <citation type="submission" date="2012-04" db="EMBL/GenBank/DDBJ databases">
        <title>The Genome Sequence of Loa loa.</title>
        <authorList>
            <consortium name="The Broad Institute Genome Sequencing Platform"/>
            <consortium name="Broad Institute Genome Sequencing Center for Infectious Disease"/>
            <person name="Nutman T.B."/>
            <person name="Fink D.L."/>
            <person name="Russ C."/>
            <person name="Young S."/>
            <person name="Zeng Q."/>
            <person name="Gargeya S."/>
            <person name="Alvarado L."/>
            <person name="Berlin A."/>
            <person name="Chapman S.B."/>
            <person name="Chen Z."/>
            <person name="Freedman E."/>
            <person name="Gellesch M."/>
            <person name="Goldberg J."/>
            <person name="Griggs A."/>
            <person name="Gujja S."/>
            <person name="Heilman E.R."/>
            <person name="Heiman D."/>
            <person name="Howarth C."/>
            <person name="Mehta T."/>
            <person name="Neiman D."/>
            <person name="Pearson M."/>
            <person name="Roberts A."/>
            <person name="Saif S."/>
            <person name="Shea T."/>
            <person name="Shenoy N."/>
            <person name="Sisk P."/>
            <person name="Stolte C."/>
            <person name="Sykes S."/>
            <person name="White J."/>
            <person name="Yandava C."/>
            <person name="Haas B."/>
            <person name="Henn M.R."/>
            <person name="Nusbaum C."/>
            <person name="Birren B."/>
        </authorList>
    </citation>
    <scope>NUCLEOTIDE SEQUENCE [LARGE SCALE GENOMIC DNA]</scope>
</reference>
<protein>
    <submittedName>
        <fullName evidence="1">Uncharacterized protein</fullName>
    </submittedName>
</protein>
<name>A0A1S0U1W8_LOALO</name>
<dbReference type="InParanoid" id="A0A1S0U1W8"/>